<dbReference type="Proteomes" id="UP000054324">
    <property type="component" value="Unassembled WGS sequence"/>
</dbReference>
<dbReference type="AlphaFoldDB" id="A0A075AF14"/>
<evidence type="ECO:0000313" key="2">
    <source>
        <dbReference type="EMBL" id="KER27269.1"/>
    </source>
</evidence>
<reference evidence="2 3" key="1">
    <citation type="submission" date="2013-11" db="EMBL/GenBank/DDBJ databases">
        <title>Opisthorchis viverrini - life in the bile duct.</title>
        <authorList>
            <person name="Young N.D."/>
            <person name="Nagarajan N."/>
            <person name="Lin S.J."/>
            <person name="Korhonen P.K."/>
            <person name="Jex A.R."/>
            <person name="Hall R.S."/>
            <person name="Safavi-Hemami H."/>
            <person name="Kaewkong W."/>
            <person name="Bertrand D."/>
            <person name="Gao S."/>
            <person name="Seet Q."/>
            <person name="Wongkham S."/>
            <person name="Teh B.T."/>
            <person name="Wongkham C."/>
            <person name="Intapan P.M."/>
            <person name="Maleewong W."/>
            <person name="Yang X."/>
            <person name="Hu M."/>
            <person name="Wang Z."/>
            <person name="Hofmann A."/>
            <person name="Sternberg P.W."/>
            <person name="Tan P."/>
            <person name="Wang J."/>
            <person name="Gasser R.B."/>
        </authorList>
    </citation>
    <scope>NUCLEOTIDE SEQUENCE [LARGE SCALE GENOMIC DNA]</scope>
</reference>
<keyword evidence="3" id="KW-1185">Reference proteome</keyword>
<sequence>MLGIGKQEVRGSLTSHPISDEKEASRNRNHKREDTYLRYEKLKVLQSFGLECTVEFENLGWRREESPHVTHPSNQCDVRLLGMAGLRTLNHSHPAIKGKQQSKTIENSRMIREGNLTNGHMAKINDLKAAFVSIDRQKPWLSLAIKRVSVQSYLFCVRTPVDSYGYTTGCCLNRSRQMV</sequence>
<organism evidence="2 3">
    <name type="scientific">Opisthorchis viverrini</name>
    <name type="common">Southeast Asian liver fluke</name>
    <dbReference type="NCBI Taxonomy" id="6198"/>
    <lineage>
        <taxon>Eukaryota</taxon>
        <taxon>Metazoa</taxon>
        <taxon>Spiralia</taxon>
        <taxon>Lophotrochozoa</taxon>
        <taxon>Platyhelminthes</taxon>
        <taxon>Trematoda</taxon>
        <taxon>Digenea</taxon>
        <taxon>Opisthorchiida</taxon>
        <taxon>Opisthorchiata</taxon>
        <taxon>Opisthorchiidae</taxon>
        <taxon>Opisthorchis</taxon>
    </lineage>
</organism>
<dbReference type="EMBL" id="KL596727">
    <property type="protein sequence ID" value="KER27269.1"/>
    <property type="molecule type" value="Genomic_DNA"/>
</dbReference>
<dbReference type="GeneID" id="20319854"/>
<evidence type="ECO:0000256" key="1">
    <source>
        <dbReference type="SAM" id="MobiDB-lite"/>
    </source>
</evidence>
<accession>A0A075AF14</accession>
<dbReference type="RefSeq" id="XP_009169001.1">
    <property type="nucleotide sequence ID" value="XM_009170737.1"/>
</dbReference>
<evidence type="ECO:0000313" key="3">
    <source>
        <dbReference type="Proteomes" id="UP000054324"/>
    </source>
</evidence>
<feature type="compositionally biased region" description="Basic and acidic residues" evidence="1">
    <location>
        <begin position="18"/>
        <end position="29"/>
    </location>
</feature>
<proteinExistence type="predicted"/>
<gene>
    <name evidence="2" type="ORF">T265_05672</name>
</gene>
<name>A0A075AF14_OPIVI</name>
<feature type="region of interest" description="Disordered" evidence="1">
    <location>
        <begin position="1"/>
        <end position="29"/>
    </location>
</feature>
<dbReference type="KEGG" id="ovi:T265_05672"/>
<protein>
    <submittedName>
        <fullName evidence="2">Uncharacterized protein</fullName>
    </submittedName>
</protein>
<dbReference type="CTD" id="20319854"/>